<dbReference type="Proteomes" id="UP000184314">
    <property type="component" value="Unassembled WGS sequence"/>
</dbReference>
<evidence type="ECO:0000256" key="1">
    <source>
        <dbReference type="SAM" id="Phobius"/>
    </source>
</evidence>
<organism evidence="2 3">
    <name type="scientific">Maribacter aquivivus</name>
    <dbReference type="NCBI Taxonomy" id="228958"/>
    <lineage>
        <taxon>Bacteria</taxon>
        <taxon>Pseudomonadati</taxon>
        <taxon>Bacteroidota</taxon>
        <taxon>Flavobacteriia</taxon>
        <taxon>Flavobacteriales</taxon>
        <taxon>Flavobacteriaceae</taxon>
        <taxon>Maribacter</taxon>
    </lineage>
</organism>
<evidence type="ECO:0000313" key="3">
    <source>
        <dbReference type="Proteomes" id="UP000184314"/>
    </source>
</evidence>
<dbReference type="STRING" id="228958.SAMN04488007_3054"/>
<dbReference type="AlphaFoldDB" id="A0A1M6SD80"/>
<sequence length="115" mass="12898">MNLLFKILGYVFAVLFTVGAVLQYNDPDSLNWIIIYGVAALVSLLFALNKIGFRILMILGVLAFIGFLYLYPSDFQGFDLNDGDIVTVELGREAFGLLIISIVLLVFAFRSKRRL</sequence>
<protein>
    <submittedName>
        <fullName evidence="2">Transmembrane family 220, helix</fullName>
    </submittedName>
</protein>
<feature type="transmembrane region" description="Helical" evidence="1">
    <location>
        <begin position="30"/>
        <end position="48"/>
    </location>
</feature>
<keyword evidence="1" id="KW-0472">Membrane</keyword>
<proteinExistence type="predicted"/>
<gene>
    <name evidence="2" type="ORF">SAMN04488007_3054</name>
</gene>
<dbReference type="EMBL" id="FQZX01000002">
    <property type="protein sequence ID" value="SHK42635.1"/>
    <property type="molecule type" value="Genomic_DNA"/>
</dbReference>
<dbReference type="Pfam" id="PF15071">
    <property type="entry name" value="TMEM220"/>
    <property type="match status" value="1"/>
</dbReference>
<keyword evidence="1 2" id="KW-0812">Transmembrane</keyword>
<feature type="transmembrane region" description="Helical" evidence="1">
    <location>
        <begin position="7"/>
        <end position="24"/>
    </location>
</feature>
<accession>A0A1M6SD80</accession>
<keyword evidence="3" id="KW-1185">Reference proteome</keyword>
<feature type="transmembrane region" description="Helical" evidence="1">
    <location>
        <begin position="55"/>
        <end position="71"/>
    </location>
</feature>
<feature type="transmembrane region" description="Helical" evidence="1">
    <location>
        <begin position="91"/>
        <end position="109"/>
    </location>
</feature>
<dbReference type="PANTHER" id="PTHR34262:SF1">
    <property type="entry name" value="TRANSMEMBRANE PROTEIN 220"/>
    <property type="match status" value="1"/>
</dbReference>
<dbReference type="OrthoDB" id="329078at2"/>
<dbReference type="RefSeq" id="WP_073245615.1">
    <property type="nucleotide sequence ID" value="NZ_CANLFZ010000009.1"/>
</dbReference>
<dbReference type="InterPro" id="IPR029377">
    <property type="entry name" value="TMEM220"/>
</dbReference>
<name>A0A1M6SD80_9FLAO</name>
<keyword evidence="1" id="KW-1133">Transmembrane helix</keyword>
<evidence type="ECO:0000313" key="2">
    <source>
        <dbReference type="EMBL" id="SHK42635.1"/>
    </source>
</evidence>
<reference evidence="3" key="1">
    <citation type="submission" date="2016-11" db="EMBL/GenBank/DDBJ databases">
        <authorList>
            <person name="Varghese N."/>
            <person name="Submissions S."/>
        </authorList>
    </citation>
    <scope>NUCLEOTIDE SEQUENCE [LARGE SCALE GENOMIC DNA]</scope>
    <source>
        <strain evidence="3">DSM 16478</strain>
    </source>
</reference>
<dbReference type="PANTHER" id="PTHR34262">
    <property type="entry name" value="TRANSMEMBRANE PROTEIN 220"/>
    <property type="match status" value="1"/>
</dbReference>